<reference evidence="3 4" key="1">
    <citation type="submission" date="2023-05" db="EMBL/GenBank/DDBJ databases">
        <title>Genome sequence of Pinibacter sp. MAH-24.</title>
        <authorList>
            <person name="Huq M.A."/>
        </authorList>
    </citation>
    <scope>NUCLEOTIDE SEQUENCE [LARGE SCALE GENOMIC DNA]</scope>
    <source>
        <strain evidence="3 4">MAH-24</strain>
    </source>
</reference>
<dbReference type="Pfam" id="PF14349">
    <property type="entry name" value="SprA_N"/>
    <property type="match status" value="2"/>
</dbReference>
<dbReference type="NCBIfam" id="TIGR04189">
    <property type="entry name" value="surface_SprA"/>
    <property type="match status" value="1"/>
</dbReference>
<accession>A0ABT6RCB7</accession>
<proteinExistence type="predicted"/>
<dbReference type="InterPro" id="IPR025684">
    <property type="entry name" value="SprA_N_dom"/>
</dbReference>
<evidence type="ECO:0000313" key="4">
    <source>
        <dbReference type="Proteomes" id="UP001226434"/>
    </source>
</evidence>
<feature type="compositionally biased region" description="Low complexity" evidence="1">
    <location>
        <begin position="46"/>
        <end position="63"/>
    </location>
</feature>
<organism evidence="3 4">
    <name type="scientific">Pinibacter soli</name>
    <dbReference type="NCBI Taxonomy" id="3044211"/>
    <lineage>
        <taxon>Bacteria</taxon>
        <taxon>Pseudomonadati</taxon>
        <taxon>Bacteroidota</taxon>
        <taxon>Chitinophagia</taxon>
        <taxon>Chitinophagales</taxon>
        <taxon>Chitinophagaceae</taxon>
        <taxon>Pinibacter</taxon>
    </lineage>
</organism>
<evidence type="ECO:0000256" key="1">
    <source>
        <dbReference type="SAM" id="MobiDB-lite"/>
    </source>
</evidence>
<feature type="domain" description="Gliding motility protein SprA N-terminal" evidence="2">
    <location>
        <begin position="172"/>
        <end position="373"/>
    </location>
</feature>
<comment type="caution">
    <text evidence="3">The sequence shown here is derived from an EMBL/GenBank/DDBJ whole genome shotgun (WGS) entry which is preliminary data.</text>
</comment>
<dbReference type="Proteomes" id="UP001226434">
    <property type="component" value="Unassembled WGS sequence"/>
</dbReference>
<feature type="domain" description="Gliding motility protein SprA N-terminal" evidence="2">
    <location>
        <begin position="1107"/>
        <end position="1619"/>
    </location>
</feature>
<dbReference type="RefSeq" id="WP_282334140.1">
    <property type="nucleotide sequence ID" value="NZ_JASBRG010000005.1"/>
</dbReference>
<gene>
    <name evidence="3" type="primary">sprA</name>
    <name evidence="3" type="ORF">QJ048_09675</name>
</gene>
<feature type="region of interest" description="Disordered" evidence="1">
    <location>
        <begin position="1901"/>
        <end position="1931"/>
    </location>
</feature>
<dbReference type="InterPro" id="IPR026377">
    <property type="entry name" value="Cell_surface_SprA"/>
</dbReference>
<feature type="compositionally biased region" description="Polar residues" evidence="1">
    <location>
        <begin position="1909"/>
        <end position="1919"/>
    </location>
</feature>
<evidence type="ECO:0000259" key="2">
    <source>
        <dbReference type="Pfam" id="PF14349"/>
    </source>
</evidence>
<name>A0ABT6RCB7_9BACT</name>
<dbReference type="EMBL" id="JASBRG010000005">
    <property type="protein sequence ID" value="MDI3320040.1"/>
    <property type="molecule type" value="Genomic_DNA"/>
</dbReference>
<protein>
    <submittedName>
        <fullName evidence="3">Cell surface protein SprA</fullName>
    </submittedName>
</protein>
<sequence length="2415" mass="272153">MRKALRTLLSNIIRRLRIIVGVAVFTASGTVNSFALQVPTKPVPQQPQQVPQSVPQTQVPRTPDTLPFPIKDRRGDKITNPEKNAFNLKDPANLRRTVEYDPITRKYYIIEKIGENYYRTPTELTFDEYLKIKAKEQEDEYFRQRANVLFGLNQKLPRPKLSVTDNLFNRIFGNGKIDIRPQGNVDILAGYQGQNIKNPTLPENARKNGGFDFDMNANLSVIANIGDKLKLPINYNTLANFDFENQLKLDYTGGPDEIIKKIEAGNVSFSSKGTLIPGAQSLFGIKTQLQFGKLFVTGVLANERSQRQSLGLQGGAATTTYEFRADDYEENRHFLMAQYFRSRYNVAMASLPAVNSLVQILRIEVWVTNKNGSTTDTRDIVGLADLAERHPYHYPAIPSSTDSLPYNDANNLYRDIINNPNSRNSSTVTTVLSGMGLQPVQDFEKTFARKLNSSEYFFNPQVGFLSLNQPLQADEVLGLAFQYSYNGKTYQVGEFSTDVPPDTTAGKANQKVLFLKLLKATSQRTNIPLWQLMMKNVYALRTKDGSYLSSVQPTDFALNVLYEQPSLGKKRYLPEGPKSGLPLITLLNLDRLNNNRDPQPDGMFDYIEGFTIISSQARIIFPFLQPFGRDLDSIAFQGAPQEMKDKYIFKPLYDTIKEIAKTYANLDRFLISGSAKGSASSDISLGAFNVPQGSVTVTAGGRTLVENVDYVVDYNLGTVKVINNAITNSGIPVNVQFENNANFGLQQRNYLGLRLDYQVKNTAKQSFNIGGSLVRLGERPYFNKMTYSEDPIRNTMYGLDFNYRSEVPKITKWLNKLPFYNSNEMSTITAYGEGALLKPGHPPQIGKGNNGLIYIDDFEGTRNSIDLRFPLTNWALASTPQGNNLFPESGLTNDLRYGYNRAKMAWYNIEPNLQDPKAANNPVKGTALGDPTVRAVLQGDIYPAKTVDFGQSQLITFDVAYYPTDKGPYNFDPNMTSAGKLPNPKQRWGGIMRSIDQTDFETGNVEYIEFWMQDPFLKNPTSAGGQLYFNLGNISEDVLKDGKRFFENGLPTPNIPAELDSSNWGHVPGNPIQVANAFSNDPNDRAFQDVGFDGLTDDQERTKFQPYLDQLAAQFGAGSPVFQMAFNDPAGDNFKAYRDADYDKAKSDILARYKNINSPQGNSPIATGSTTAAYTLTPDQEDLNKDNTLNELEEYFQYRVDLKKSSFVVGQNFITDTRNVKANGLPGSMDETWYLFRIPIDQYQQKVGDIPDFKSIRFIRMFMTGFDDSLVCRFAKLELVRNQWRGFSYVIDTTGTYNPLPVNSSTVFNVLAVNVEENSNRLPIPYVTPPGVVRQQTLSNNNVTLLQNEQALSMQVYNLPKGESRGVFKTMNMDLRQYGRLEMFIHAEASQNVPVVDNDLYAVIRLGADFVSNYYEVRIPLKITKPGITATTPGIDSLVWPTLNNLDIDLNALTKLKINRNNNSNVDTYYKEVQANGQVYAIIGNPNLGEVRGFFVGVNNVNLNYASTEVWVNELRLSKLNEKGGYAALGRVDIKLADLGTLSVSGGVKSIGFGTLEQRVNERSMNQTTQFDAATNLELGKMLPKKAAMSIPVYAGYSQTVSMPEYDPYDLDIKLKDKLGAAAPAQKDSIREDAVEVRTLKTISFTNVKRMNLTGKKQHIWSPENFDVSYSYTQEEHHSPLVESDEVIKHRAGLGYNYAGQPKYWEPFKKEFRSKSNWYGLIRDFNLNPTPSLLSFRADVNRQFAAFRPRNVGGPKNVIPETFNKYFTFDRYYNLRWDFTRSLNLDFSAVNRARVDEDSGRLSKYERERMWNNFWKGGRNTSYNQAATLTYTLPMAKIPALDWTTVRASYSAKYNWLAASLDPFAKSMGNMISNTQDINFTGDMDFTKLYSKSRFLRALDWNAPKPGNNKPQAPRNPNDTTRRRTINKPAQNDLPELNTFVKVIGRIITSVKKVSVQYSEIGNTTLAGYTDSTQFLGMNWKNNFAPGWGFVFGQQPDTTFVNNFAKKGLFTKDPLFNNLNRQDFNQRLNITAQLIPVRDLVIDVSLNKTFGKTYSELYKDTIGNGNFVRLSPYNSGSFSVSFISFQTLFEPFKPNEITEAFQTFENNRIIISKRLGTENPYSGSQQPDGYYKGYGKYSQDVLIPAFVAAYTKKDPMSIALVKTDNPNIRSNPFGGYIPKPNWSVTYNGLTRIPGLEKIFSNVTINHAYNGTLSMNSFNSNLLYQDPRNFNYPGFIDTLSGNFIPYFLVPNITISEAFAPLFNVDVQMVNQVSTSFGYKKSRSLSLSLVDYQLAEARSTEFTFGFGWRKRGLPMPFKLKLPGQKESSKKLQNDLNLRIDFSIRDDATANSRLDQNTALPTSGQKVITISPSIDYVLNNRINVKLYFDQRRTEPKVSQSVPITTTRGGLQIRISLAQ</sequence>
<evidence type="ECO:0000313" key="3">
    <source>
        <dbReference type="EMBL" id="MDI3320040.1"/>
    </source>
</evidence>
<feature type="region of interest" description="Disordered" evidence="1">
    <location>
        <begin position="42"/>
        <end position="75"/>
    </location>
</feature>
<keyword evidence="4" id="KW-1185">Reference proteome</keyword>